<organism evidence="3 4">
    <name type="scientific">Bosea vaviloviae</name>
    <dbReference type="NCBI Taxonomy" id="1526658"/>
    <lineage>
        <taxon>Bacteria</taxon>
        <taxon>Pseudomonadati</taxon>
        <taxon>Pseudomonadota</taxon>
        <taxon>Alphaproteobacteria</taxon>
        <taxon>Hyphomicrobiales</taxon>
        <taxon>Boseaceae</taxon>
        <taxon>Bosea</taxon>
    </lineage>
</organism>
<gene>
    <name evidence="3" type="ORF">BHK69_13260</name>
</gene>
<dbReference type="InterPro" id="IPR042100">
    <property type="entry name" value="Bug_dom1"/>
</dbReference>
<dbReference type="PANTHER" id="PTHR42928:SF5">
    <property type="entry name" value="BLR1237 PROTEIN"/>
    <property type="match status" value="1"/>
</dbReference>
<dbReference type="SUPFAM" id="SSF53850">
    <property type="entry name" value="Periplasmic binding protein-like II"/>
    <property type="match status" value="1"/>
</dbReference>
<feature type="signal peptide" evidence="2">
    <location>
        <begin position="1"/>
        <end position="24"/>
    </location>
</feature>
<dbReference type="PANTHER" id="PTHR42928">
    <property type="entry name" value="TRICARBOXYLATE-BINDING PROTEIN"/>
    <property type="match status" value="1"/>
</dbReference>
<evidence type="ECO:0000256" key="2">
    <source>
        <dbReference type="SAM" id="SignalP"/>
    </source>
</evidence>
<evidence type="ECO:0000313" key="3">
    <source>
        <dbReference type="EMBL" id="AOO81302.1"/>
    </source>
</evidence>
<dbReference type="RefSeq" id="WP_069690516.1">
    <property type="nucleotide sequence ID" value="NZ_CP017147.1"/>
</dbReference>
<keyword evidence="4" id="KW-1185">Reference proteome</keyword>
<dbReference type="Proteomes" id="UP000094969">
    <property type="component" value="Chromosome"/>
</dbReference>
<evidence type="ECO:0000313" key="4">
    <source>
        <dbReference type="Proteomes" id="UP000094969"/>
    </source>
</evidence>
<dbReference type="InterPro" id="IPR005064">
    <property type="entry name" value="BUG"/>
</dbReference>
<evidence type="ECO:0000256" key="1">
    <source>
        <dbReference type="ARBA" id="ARBA00006987"/>
    </source>
</evidence>
<dbReference type="Gene3D" id="3.40.190.150">
    <property type="entry name" value="Bordetella uptake gene, domain 1"/>
    <property type="match status" value="1"/>
</dbReference>
<dbReference type="Gene3D" id="3.40.190.10">
    <property type="entry name" value="Periplasmic binding protein-like II"/>
    <property type="match status" value="1"/>
</dbReference>
<dbReference type="PIRSF" id="PIRSF017082">
    <property type="entry name" value="YflP"/>
    <property type="match status" value="1"/>
</dbReference>
<feature type="chain" id="PRO_5009099825" description="Tripartite tricarboxylate transporter substrate binding protein" evidence="2">
    <location>
        <begin position="25"/>
        <end position="320"/>
    </location>
</feature>
<dbReference type="Pfam" id="PF03401">
    <property type="entry name" value="TctC"/>
    <property type="match status" value="1"/>
</dbReference>
<evidence type="ECO:0008006" key="5">
    <source>
        <dbReference type="Google" id="ProtNLM"/>
    </source>
</evidence>
<dbReference type="STRING" id="1526658.BHK69_13260"/>
<dbReference type="AlphaFoldDB" id="A0A1D7U1Q2"/>
<dbReference type="OrthoDB" id="8196049at2"/>
<keyword evidence="2" id="KW-0732">Signal</keyword>
<name>A0A1D7U1Q2_9HYPH</name>
<accession>A0A1D7U1Q2</accession>
<protein>
    <recommendedName>
        <fullName evidence="5">Tripartite tricarboxylate transporter substrate binding protein</fullName>
    </recommendedName>
</protein>
<sequence length="320" mass="33725">MIITRRAALMGLAGSALAPRTSFAQRKIVRLVVPAAAGGAIDVIGRLYAQRIAPALDESWVVENKAGASNTLGATDVARSAPDGTTYLTNADIHIMAKHVMRNVSYDPLTDFTPISRFATSPMVLIGSSKTPQTMPALIADMKARPNEYSFANSALGSMGHLATESFKRRTGTSAELVNYRGTAPAITDVVAAQVQLMVAPLGSALPFISDGKVRAFAIMGAQRSKLLPNVPTAGELGLADFDFTLWYGLWGPKGLPAATVQRVNVTVQAASKDREIVDKLTALGAEAVTEDAASFARFIAAETLRANRVVEEAGIKPGG</sequence>
<proteinExistence type="inferred from homology"/>
<dbReference type="KEGG" id="bvv:BHK69_13260"/>
<dbReference type="EMBL" id="CP017147">
    <property type="protein sequence ID" value="AOO81302.1"/>
    <property type="molecule type" value="Genomic_DNA"/>
</dbReference>
<comment type="similarity">
    <text evidence="1">Belongs to the UPF0065 (bug) family.</text>
</comment>
<dbReference type="CDD" id="cd07012">
    <property type="entry name" value="PBP2_Bug_TTT"/>
    <property type="match status" value="1"/>
</dbReference>
<reference evidence="3 4" key="1">
    <citation type="journal article" date="2015" name="Antonie Van Leeuwenhoek">
        <title>Bosea vaviloviae sp. nov., a new species of slow-growing rhizobia isolated from nodules of the relict species Vavilovia formosa (Stev.) Fed.</title>
        <authorList>
            <person name="Safronova V.I."/>
            <person name="Kuznetsova I.G."/>
            <person name="Sazanova A.L."/>
            <person name="Kimeklis A.K."/>
            <person name="Belimov A.A."/>
            <person name="Andronov E.E."/>
            <person name="Pinaev A.G."/>
            <person name="Chizhevskaya E.P."/>
            <person name="Pukhaev A.R."/>
            <person name="Popov K.P."/>
            <person name="Willems A."/>
            <person name="Tikhonovich I.A."/>
        </authorList>
    </citation>
    <scope>NUCLEOTIDE SEQUENCE [LARGE SCALE GENOMIC DNA]</scope>
    <source>
        <strain evidence="3 4">Vaf18</strain>
    </source>
</reference>